<comment type="caution">
    <text evidence="2">The sequence shown here is derived from an EMBL/GenBank/DDBJ whole genome shotgun (WGS) entry which is preliminary data.</text>
</comment>
<protein>
    <recommendedName>
        <fullName evidence="4">WG containing repeat-containing protein</fullName>
    </recommendedName>
</protein>
<accession>A0ABS2GMY1</accession>
<dbReference type="Proteomes" id="UP000724149">
    <property type="component" value="Unassembled WGS sequence"/>
</dbReference>
<organism evidence="2 3">
    <name type="scientific">Hydrogenoanaerobacterium saccharovorans</name>
    <dbReference type="NCBI Taxonomy" id="474960"/>
    <lineage>
        <taxon>Bacteria</taxon>
        <taxon>Bacillati</taxon>
        <taxon>Bacillota</taxon>
        <taxon>Clostridia</taxon>
        <taxon>Eubacteriales</taxon>
        <taxon>Oscillospiraceae</taxon>
        <taxon>Hydrogenoanaerobacterium</taxon>
    </lineage>
</organism>
<keyword evidence="3" id="KW-1185">Reference proteome</keyword>
<proteinExistence type="predicted"/>
<dbReference type="RefSeq" id="WP_204719969.1">
    <property type="nucleotide sequence ID" value="NZ_JACSNR010000003.1"/>
</dbReference>
<evidence type="ECO:0000256" key="1">
    <source>
        <dbReference type="SAM" id="SignalP"/>
    </source>
</evidence>
<dbReference type="PROSITE" id="PS51257">
    <property type="entry name" value="PROKAR_LIPOPROTEIN"/>
    <property type="match status" value="1"/>
</dbReference>
<feature type="chain" id="PRO_5046502557" description="WG containing repeat-containing protein" evidence="1">
    <location>
        <begin position="22"/>
        <end position="351"/>
    </location>
</feature>
<reference evidence="2 3" key="1">
    <citation type="journal article" date="2021" name="Sci. Rep.">
        <title>The distribution of antibiotic resistance genes in chicken gut microbiota commensals.</title>
        <authorList>
            <person name="Juricova H."/>
            <person name="Matiasovicova J."/>
            <person name="Kubasova T."/>
            <person name="Cejkova D."/>
            <person name="Rychlik I."/>
        </authorList>
    </citation>
    <scope>NUCLEOTIDE SEQUENCE [LARGE SCALE GENOMIC DNA]</scope>
    <source>
        <strain evidence="2 3">An564</strain>
    </source>
</reference>
<feature type="signal peptide" evidence="1">
    <location>
        <begin position="1"/>
        <end position="21"/>
    </location>
</feature>
<sequence length="351" mass="40089">MGKRLLAGFLVMCLLLGGCSADRESSTSLEGGPPRQEEVSREKPEFVKVKYAYFEDPEDPQRYYEGFYALDSAGELFLYDRDQDILQSIATGIQDFTSGKSPYYYAVGLTETGDYWTNEPESDLPPFDREIDRVFPGVVLYTDGSLAVCSGEWGLYEPEEWNPQNISIQEIRFIIGWGAALDQEGTLWYLSWNFGEEPVLSWVKVAEEVQQFDFSLGDKLWYTNDVSYQKANGTLAFTPYVSDSPFESAEVLDMPTGTLWFQYQSRNLLTQNPDRTYRYMPPENCEVWNEDLQEYQYDPSLKGLAFEIPVKGVQADLAWSSVVILDEEGKVHFIDMDNRMGIVDEAIISHP</sequence>
<name>A0ABS2GMY1_9FIRM</name>
<evidence type="ECO:0000313" key="2">
    <source>
        <dbReference type="EMBL" id="MBM6922824.1"/>
    </source>
</evidence>
<dbReference type="EMBL" id="JACSNR010000003">
    <property type="protein sequence ID" value="MBM6922824.1"/>
    <property type="molecule type" value="Genomic_DNA"/>
</dbReference>
<gene>
    <name evidence="2" type="ORF">H9X81_03835</name>
</gene>
<evidence type="ECO:0008006" key="4">
    <source>
        <dbReference type="Google" id="ProtNLM"/>
    </source>
</evidence>
<keyword evidence="1" id="KW-0732">Signal</keyword>
<evidence type="ECO:0000313" key="3">
    <source>
        <dbReference type="Proteomes" id="UP000724149"/>
    </source>
</evidence>